<dbReference type="AlphaFoldDB" id="A0A9W4WRS0"/>
<reference evidence="3" key="1">
    <citation type="submission" date="2022-08" db="EMBL/GenBank/DDBJ databases">
        <authorList>
            <person name="Kallberg Y."/>
            <person name="Tangrot J."/>
            <person name="Rosling A."/>
        </authorList>
    </citation>
    <scope>NUCLEOTIDE SEQUENCE</scope>
    <source>
        <strain evidence="3">Wild A</strain>
    </source>
</reference>
<dbReference type="InterPro" id="IPR002035">
    <property type="entry name" value="VWF_A"/>
</dbReference>
<dbReference type="InterPro" id="IPR036465">
    <property type="entry name" value="vWFA_dom_sf"/>
</dbReference>
<protein>
    <submittedName>
        <fullName evidence="3">10586_t:CDS:1</fullName>
    </submittedName>
</protein>
<sequence length="885" mass="97934">MNGSPIQKASSALELFLRSLPEDCYFNIVSFGDRFDPLFKQSEPNSPVSLSTALLFARNMTANYGGTEIYQVLKWIFDNKRTNLPTAVFLITDGNVWNVEEISELVRDNVKKYEDNLRIFALGVGSNVSSNLIESVARNGKGYAQFISDTERMDKKLLGMLKNCIKSPIKDYKITWTDDDNKLIEDTFKDSDQQNKDKPVISFFGEEETSSSKQTSNNDFVDNLAIRQAPYEIPQIYSGIRLVVYCMLAKGVTARKSIILSAMSQDGPMKLEIPVDPIILKGSKVHTLAARKLIQNLEDGTSYIHHHPKFCDKPVPASIIRKTIVTLGKAFDLTSKYTSFLAIDEREEMDEAKAKEKIDKIIWFKRNPLWGFPLNNPPVFGTNINNTSVQTTIQQPLFGFGAVTRPSLFGAPSQTSAFGRFGLASSQPLRFGFGSVTTQVSPFGHAMSQPGFYDGSQTQPSFGFSQTQPTFGGLGFAQTQAQPASGFGIAQTQPNYGGFNLPQPTFCGFGFSQTQAKTQTQPTFGGFGFAQTQAPTQPAFGGFCFAQTQAPTQPAFGGFGFAQTQSPAQPAFGGFGFAQTQTNYGGFNSAQTHPTFGSAQAQTHFNFRGLSSAQTQPTFGFAQAQTQPNYGLAQITTTQVQTQPAFGFAQLQPAFGSTRAQPTFDLEQAQDNFGKLSLVQTQTNYGFGFTQPQPRFGTFNLPQSQPTLVSLNLTQSQPVLGSLDGSLENSQRSTYKSTQSILPFEYFRLISPSQKSRTLLNYNVTLDQAIKCCEDPVKQLQLKKIKETVDCNADWNVWFLEKKAIRIRNEVHETNTEVHREINTFVRNLREQNNNENADEDNNNDSADNEEGNNSINDSNIDEEECVDENKIIVHDILDGDISAT</sequence>
<proteinExistence type="predicted"/>
<evidence type="ECO:0000313" key="3">
    <source>
        <dbReference type="EMBL" id="CAI2181767.1"/>
    </source>
</evidence>
<gene>
    <name evidence="3" type="ORF">FWILDA_LOCUS10248</name>
</gene>
<dbReference type="Proteomes" id="UP001153678">
    <property type="component" value="Unassembled WGS sequence"/>
</dbReference>
<name>A0A9W4WRS0_9GLOM</name>
<evidence type="ECO:0000313" key="4">
    <source>
        <dbReference type="Proteomes" id="UP001153678"/>
    </source>
</evidence>
<dbReference type="SUPFAM" id="SSF53300">
    <property type="entry name" value="vWA-like"/>
    <property type="match status" value="1"/>
</dbReference>
<organism evidence="3 4">
    <name type="scientific">Funneliformis geosporum</name>
    <dbReference type="NCBI Taxonomy" id="1117311"/>
    <lineage>
        <taxon>Eukaryota</taxon>
        <taxon>Fungi</taxon>
        <taxon>Fungi incertae sedis</taxon>
        <taxon>Mucoromycota</taxon>
        <taxon>Glomeromycotina</taxon>
        <taxon>Glomeromycetes</taxon>
        <taxon>Glomerales</taxon>
        <taxon>Glomeraceae</taxon>
        <taxon>Funneliformis</taxon>
    </lineage>
</organism>
<comment type="caution">
    <text evidence="3">The sequence shown here is derived from an EMBL/GenBank/DDBJ whole genome shotgun (WGS) entry which is preliminary data.</text>
</comment>
<evidence type="ECO:0000259" key="2">
    <source>
        <dbReference type="PROSITE" id="PS50234"/>
    </source>
</evidence>
<dbReference type="Pfam" id="PF13768">
    <property type="entry name" value="VWA_3"/>
    <property type="match status" value="1"/>
</dbReference>
<dbReference type="PANTHER" id="PTHR45737:SF6">
    <property type="entry name" value="VON WILLEBRAND FACTOR A DOMAIN-CONTAINING PROTEIN 5A"/>
    <property type="match status" value="1"/>
</dbReference>
<dbReference type="EMBL" id="CAMKVN010002594">
    <property type="protein sequence ID" value="CAI2181767.1"/>
    <property type="molecule type" value="Genomic_DNA"/>
</dbReference>
<keyword evidence="4" id="KW-1185">Reference proteome</keyword>
<feature type="compositionally biased region" description="Acidic residues" evidence="1">
    <location>
        <begin position="837"/>
        <end position="851"/>
    </location>
</feature>
<dbReference type="OrthoDB" id="1729737at2759"/>
<feature type="domain" description="VWFA" evidence="2">
    <location>
        <begin position="1"/>
        <end position="161"/>
    </location>
</feature>
<accession>A0A9W4WRS0</accession>
<feature type="region of interest" description="Disordered" evidence="1">
    <location>
        <begin position="829"/>
        <end position="862"/>
    </location>
</feature>
<evidence type="ECO:0000256" key="1">
    <source>
        <dbReference type="SAM" id="MobiDB-lite"/>
    </source>
</evidence>
<dbReference type="PANTHER" id="PTHR45737">
    <property type="entry name" value="VON WILLEBRAND FACTOR A DOMAIN-CONTAINING PROTEIN 5A"/>
    <property type="match status" value="1"/>
</dbReference>
<dbReference type="PROSITE" id="PS50234">
    <property type="entry name" value="VWFA"/>
    <property type="match status" value="1"/>
</dbReference>
<dbReference type="Gene3D" id="3.40.50.410">
    <property type="entry name" value="von Willebrand factor, type A domain"/>
    <property type="match status" value="1"/>
</dbReference>